<protein>
    <submittedName>
        <fullName evidence="2">Uncharacterized protein</fullName>
    </submittedName>
</protein>
<reference evidence="2" key="1">
    <citation type="submission" date="2013-03" db="EMBL/GenBank/DDBJ databases">
        <authorList>
            <person name="Harkins D.M."/>
            <person name="Durkin A.S."/>
            <person name="Brinkac L.M."/>
            <person name="Haft D.H."/>
            <person name="Selengut J.D."/>
            <person name="Sanka R."/>
            <person name="DePew J."/>
            <person name="Purushe J."/>
            <person name="Hartskeerl R.A."/>
            <person name="Ahmed A."/>
            <person name="van der Linden H."/>
            <person name="Goris M.G.A."/>
            <person name="Vinetz J.M."/>
            <person name="Sutton G.G."/>
            <person name="Nierman W.C."/>
            <person name="Fouts D.E."/>
        </authorList>
    </citation>
    <scope>NUCLEOTIDE SEQUENCE [LARGE SCALE GENOMIC DNA]</scope>
    <source>
        <strain evidence="2">LT 11-33</strain>
    </source>
</reference>
<gene>
    <name evidence="2" type="ORF">LEP1GSC203_2178</name>
</gene>
<evidence type="ECO:0000256" key="1">
    <source>
        <dbReference type="SAM" id="Phobius"/>
    </source>
</evidence>
<evidence type="ECO:0000313" key="2">
    <source>
        <dbReference type="EMBL" id="EMY62262.1"/>
    </source>
</evidence>
<dbReference type="Proteomes" id="UP000012371">
    <property type="component" value="Unassembled WGS sequence"/>
</dbReference>
<keyword evidence="1" id="KW-0812">Transmembrane</keyword>
<keyword evidence="1" id="KW-0472">Membrane</keyword>
<name>N1VZT3_9LEPT</name>
<comment type="caution">
    <text evidence="2">The sequence shown here is derived from an EMBL/GenBank/DDBJ whole genome shotgun (WGS) entry which is preliminary data.</text>
</comment>
<proteinExistence type="predicted"/>
<dbReference type="OrthoDB" id="346202at2"/>
<accession>N1VZT3</accession>
<organism evidence="2 3">
    <name type="scientific">Leptospira terpstrae serovar Hualin str. LT 11-33 = ATCC 700639</name>
    <dbReference type="NCBI Taxonomy" id="1257025"/>
    <lineage>
        <taxon>Bacteria</taxon>
        <taxon>Pseudomonadati</taxon>
        <taxon>Spirochaetota</taxon>
        <taxon>Spirochaetia</taxon>
        <taxon>Leptospirales</taxon>
        <taxon>Leptospiraceae</taxon>
        <taxon>Leptospira</taxon>
    </lineage>
</organism>
<feature type="transmembrane region" description="Helical" evidence="1">
    <location>
        <begin position="161"/>
        <end position="183"/>
    </location>
</feature>
<feature type="transmembrane region" description="Helical" evidence="1">
    <location>
        <begin position="38"/>
        <end position="57"/>
    </location>
</feature>
<dbReference type="EMBL" id="AOGW02000008">
    <property type="protein sequence ID" value="EMY62262.1"/>
    <property type="molecule type" value="Genomic_DNA"/>
</dbReference>
<dbReference type="RefSeq" id="WP_002973009.1">
    <property type="nucleotide sequence ID" value="NZ_AOGW02000008.1"/>
</dbReference>
<dbReference type="STRING" id="1257025.LEP1GSC203_2178"/>
<evidence type="ECO:0000313" key="3">
    <source>
        <dbReference type="Proteomes" id="UP000012371"/>
    </source>
</evidence>
<sequence length="185" mass="21670">MNFENLEYLGRGILWELYSSIFAFFVFLLSLIFIYKKFFFGSMFFLLSVVCLIYLYISWKNRIHKCSVFIDSNNNDFVVNLGNKNIVFAMTNFVSFYLDGNSESDQSYIKINLVSGEFYFFRGNLQNSDILKLYHNLQLLSHSEHLQISENLGPIQITAKIVIAVFFIFLTLFPIYLIISAFLEI</sequence>
<feature type="transmembrane region" description="Helical" evidence="1">
    <location>
        <begin position="12"/>
        <end position="32"/>
    </location>
</feature>
<keyword evidence="3" id="KW-1185">Reference proteome</keyword>
<dbReference type="AlphaFoldDB" id="N1VZT3"/>
<keyword evidence="1" id="KW-1133">Transmembrane helix</keyword>